<dbReference type="SUPFAM" id="SSF57667">
    <property type="entry name" value="beta-beta-alpha zinc fingers"/>
    <property type="match status" value="1"/>
</dbReference>
<evidence type="ECO:0000313" key="4">
    <source>
        <dbReference type="Proteomes" id="UP001627154"/>
    </source>
</evidence>
<dbReference type="GO" id="GO:0008270">
    <property type="term" value="F:zinc ion binding"/>
    <property type="evidence" value="ECO:0007669"/>
    <property type="project" value="UniProtKB-KW"/>
</dbReference>
<comment type="caution">
    <text evidence="3">The sequence shown here is derived from an EMBL/GenBank/DDBJ whole genome shotgun (WGS) entry which is preliminary data.</text>
</comment>
<keyword evidence="1" id="KW-0863">Zinc-finger</keyword>
<name>A0ABD2WTQ1_9HYME</name>
<dbReference type="InterPro" id="IPR013087">
    <property type="entry name" value="Znf_C2H2_type"/>
</dbReference>
<dbReference type="Proteomes" id="UP001627154">
    <property type="component" value="Unassembled WGS sequence"/>
</dbReference>
<gene>
    <name evidence="3" type="ORF">TKK_009732</name>
</gene>
<proteinExistence type="predicted"/>
<organism evidence="3 4">
    <name type="scientific">Trichogramma kaykai</name>
    <dbReference type="NCBI Taxonomy" id="54128"/>
    <lineage>
        <taxon>Eukaryota</taxon>
        <taxon>Metazoa</taxon>
        <taxon>Ecdysozoa</taxon>
        <taxon>Arthropoda</taxon>
        <taxon>Hexapoda</taxon>
        <taxon>Insecta</taxon>
        <taxon>Pterygota</taxon>
        <taxon>Neoptera</taxon>
        <taxon>Endopterygota</taxon>
        <taxon>Hymenoptera</taxon>
        <taxon>Apocrita</taxon>
        <taxon>Proctotrupomorpha</taxon>
        <taxon>Chalcidoidea</taxon>
        <taxon>Trichogrammatidae</taxon>
        <taxon>Trichogramma</taxon>
    </lineage>
</organism>
<protein>
    <recommendedName>
        <fullName evidence="2">C2H2-type domain-containing protein</fullName>
    </recommendedName>
</protein>
<accession>A0ABD2WTQ1</accession>
<dbReference type="AlphaFoldDB" id="A0ABD2WTQ1"/>
<dbReference type="InterPro" id="IPR036236">
    <property type="entry name" value="Znf_C2H2_sf"/>
</dbReference>
<reference evidence="3 4" key="1">
    <citation type="journal article" date="2024" name="bioRxiv">
        <title>A reference genome for Trichogramma kaykai: A tiny desert-dwelling parasitoid wasp with competing sex-ratio distorters.</title>
        <authorList>
            <person name="Culotta J."/>
            <person name="Lindsey A.R."/>
        </authorList>
    </citation>
    <scope>NUCLEOTIDE SEQUENCE [LARGE SCALE GENOMIC DNA]</scope>
    <source>
        <strain evidence="3 4">KSX58</strain>
    </source>
</reference>
<keyword evidence="1" id="KW-0479">Metal-binding</keyword>
<keyword evidence="4" id="KW-1185">Reference proteome</keyword>
<evidence type="ECO:0000259" key="2">
    <source>
        <dbReference type="PROSITE" id="PS50157"/>
    </source>
</evidence>
<dbReference type="PROSITE" id="PS50157">
    <property type="entry name" value="ZINC_FINGER_C2H2_2"/>
    <property type="match status" value="1"/>
</dbReference>
<evidence type="ECO:0000313" key="3">
    <source>
        <dbReference type="EMBL" id="KAL3396317.1"/>
    </source>
</evidence>
<dbReference type="Gene3D" id="3.30.160.60">
    <property type="entry name" value="Classic Zinc Finger"/>
    <property type="match status" value="1"/>
</dbReference>
<keyword evidence="1" id="KW-0862">Zinc</keyword>
<feature type="domain" description="C2H2-type" evidence="2">
    <location>
        <begin position="13"/>
        <end position="40"/>
    </location>
</feature>
<sequence length="77" mass="9274">MTAIESLLLQGRSDCPKCHRTFSQSYSMYRHYRYECGDAPPRYQCPYCAYCSKWTHSIYNHVRKKHQGCEVKLNKRY</sequence>
<dbReference type="EMBL" id="JBJJXI010000072">
    <property type="protein sequence ID" value="KAL3396317.1"/>
    <property type="molecule type" value="Genomic_DNA"/>
</dbReference>
<evidence type="ECO:0000256" key="1">
    <source>
        <dbReference type="PROSITE-ProRule" id="PRU00042"/>
    </source>
</evidence>